<dbReference type="Proteomes" id="UP001180536">
    <property type="component" value="Unassembled WGS sequence"/>
</dbReference>
<accession>A0ABU1Z2L5</accession>
<evidence type="ECO:0008006" key="3">
    <source>
        <dbReference type="Google" id="ProtNLM"/>
    </source>
</evidence>
<gene>
    <name evidence="1" type="ORF">J2X16_000171</name>
</gene>
<protein>
    <recommendedName>
        <fullName evidence="3">PEP-CTERM protein-sorting domain-containing protein</fullName>
    </recommendedName>
</protein>
<evidence type="ECO:0000313" key="2">
    <source>
        <dbReference type="Proteomes" id="UP001180536"/>
    </source>
</evidence>
<comment type="caution">
    <text evidence="1">The sequence shown here is derived from an EMBL/GenBank/DDBJ whole genome shotgun (WGS) entry which is preliminary data.</text>
</comment>
<dbReference type="InterPro" id="IPR013424">
    <property type="entry name" value="Ice-binding_C"/>
</dbReference>
<sequence length="275" mass="28369">MGQLARIALAGAMVVAVGAQSARAERSTVIAELKQVHVELIDLDPTDGITPWISFHDGSGVQLWGQASPWGPDSAALGGAPLGGAASATATATSPSTFVHAEASAGDVFLTGAGPALTVYGNLTRPEGQIYGNAGIGGVFTVSPQTRVVVSAQPGEIEISLNPQVFGNIWAMTNVGFCPLNGQGQENCFDQQTLTDLSVSDYAGEIRTLSGNGSFVRQTLAITWDNSSISERSHFLWANAWLIAAGVSAPVPEPSQALLLLAGLAVMVGTRARRG</sequence>
<dbReference type="EMBL" id="JAVDXQ010000001">
    <property type="protein sequence ID" value="MDR7294850.1"/>
    <property type="molecule type" value="Genomic_DNA"/>
</dbReference>
<dbReference type="NCBIfam" id="TIGR02595">
    <property type="entry name" value="PEP_CTERM"/>
    <property type="match status" value="1"/>
</dbReference>
<dbReference type="RefSeq" id="WP_310340548.1">
    <property type="nucleotide sequence ID" value="NZ_JAVDXQ010000001.1"/>
</dbReference>
<evidence type="ECO:0000313" key="1">
    <source>
        <dbReference type="EMBL" id="MDR7294850.1"/>
    </source>
</evidence>
<organism evidence="1 2">
    <name type="scientific">Pelomonas aquatica</name>
    <dbReference type="NCBI Taxonomy" id="431058"/>
    <lineage>
        <taxon>Bacteria</taxon>
        <taxon>Pseudomonadati</taxon>
        <taxon>Pseudomonadota</taxon>
        <taxon>Betaproteobacteria</taxon>
        <taxon>Burkholderiales</taxon>
        <taxon>Sphaerotilaceae</taxon>
        <taxon>Roseateles</taxon>
    </lineage>
</organism>
<reference evidence="1 2" key="1">
    <citation type="submission" date="2023-07" db="EMBL/GenBank/DDBJ databases">
        <title>Sorghum-associated microbial communities from plants grown in Nebraska, USA.</title>
        <authorList>
            <person name="Schachtman D."/>
        </authorList>
    </citation>
    <scope>NUCLEOTIDE SEQUENCE [LARGE SCALE GENOMIC DNA]</scope>
    <source>
        <strain evidence="1 2">BE310</strain>
    </source>
</reference>
<keyword evidence="2" id="KW-1185">Reference proteome</keyword>
<name>A0ABU1Z2L5_9BURK</name>
<proteinExistence type="predicted"/>